<dbReference type="Proteomes" id="UP000243081">
    <property type="component" value="Unassembled WGS sequence"/>
</dbReference>
<protein>
    <submittedName>
        <fullName evidence="1">Uncharacterized protein</fullName>
    </submittedName>
</protein>
<name>A0A179I4B3_CORDF</name>
<sequence length="92" mass="10597">MRNECCGLSPVPNKNIAYEKSLKIDSDSALPSCVQQIIPPYLWATRSVYYIRRALEYHFARITLHQAYMLLESITERFQTAERPALALPAPR</sequence>
<keyword evidence="2" id="KW-1185">Reference proteome</keyword>
<evidence type="ECO:0000313" key="2">
    <source>
        <dbReference type="Proteomes" id="UP000243081"/>
    </source>
</evidence>
<dbReference type="AlphaFoldDB" id="A0A179I4B3"/>
<accession>A0A179I4B3</accession>
<dbReference type="EMBL" id="LUKN01004202">
    <property type="protein sequence ID" value="OAQ96373.1"/>
    <property type="molecule type" value="Genomic_DNA"/>
</dbReference>
<reference evidence="1 2" key="1">
    <citation type="submission" date="2016-03" db="EMBL/GenBank/DDBJ databases">
        <title>Fine-scale spatial genetic structure of a fungal parasite of coffee scale insects.</title>
        <authorList>
            <person name="Jackson D."/>
            <person name="Zemenick K.A."/>
            <person name="Malloure B."/>
            <person name="Quandt C.A."/>
            <person name="James T.Y."/>
        </authorList>
    </citation>
    <scope>NUCLEOTIDE SEQUENCE [LARGE SCALE GENOMIC DNA]</scope>
    <source>
        <strain evidence="1 2">UM487</strain>
    </source>
</reference>
<evidence type="ECO:0000313" key="1">
    <source>
        <dbReference type="EMBL" id="OAQ96373.1"/>
    </source>
</evidence>
<gene>
    <name evidence="1" type="ORF">LLEC1_01855</name>
</gene>
<organism evidence="1 2">
    <name type="scientific">Cordyceps confragosa</name>
    <name type="common">Lecanicillium lecanii</name>
    <dbReference type="NCBI Taxonomy" id="2714763"/>
    <lineage>
        <taxon>Eukaryota</taxon>
        <taxon>Fungi</taxon>
        <taxon>Dikarya</taxon>
        <taxon>Ascomycota</taxon>
        <taxon>Pezizomycotina</taxon>
        <taxon>Sordariomycetes</taxon>
        <taxon>Hypocreomycetidae</taxon>
        <taxon>Hypocreales</taxon>
        <taxon>Cordycipitaceae</taxon>
        <taxon>Akanthomyces</taxon>
    </lineage>
</organism>
<comment type="caution">
    <text evidence="1">The sequence shown here is derived from an EMBL/GenBank/DDBJ whole genome shotgun (WGS) entry which is preliminary data.</text>
</comment>
<proteinExistence type="predicted"/>